<feature type="domain" description="Transcription factor CBF/NF-Y/archaeal histone" evidence="1">
    <location>
        <begin position="10"/>
        <end position="40"/>
    </location>
</feature>
<organism evidence="2 3">
    <name type="scientific">Parnassius apollo</name>
    <name type="common">Apollo butterfly</name>
    <name type="synonym">Papilio apollo</name>
    <dbReference type="NCBI Taxonomy" id="110799"/>
    <lineage>
        <taxon>Eukaryota</taxon>
        <taxon>Metazoa</taxon>
        <taxon>Ecdysozoa</taxon>
        <taxon>Arthropoda</taxon>
        <taxon>Hexapoda</taxon>
        <taxon>Insecta</taxon>
        <taxon>Pterygota</taxon>
        <taxon>Neoptera</taxon>
        <taxon>Endopterygota</taxon>
        <taxon>Lepidoptera</taxon>
        <taxon>Glossata</taxon>
        <taxon>Ditrysia</taxon>
        <taxon>Papilionoidea</taxon>
        <taxon>Papilionidae</taxon>
        <taxon>Parnassiinae</taxon>
        <taxon>Parnassini</taxon>
        <taxon>Parnassius</taxon>
        <taxon>Parnassius</taxon>
    </lineage>
</organism>
<evidence type="ECO:0000313" key="2">
    <source>
        <dbReference type="EMBL" id="CAG4960598.1"/>
    </source>
</evidence>
<comment type="caution">
    <text evidence="2">The sequence shown here is derived from an EMBL/GenBank/DDBJ whole genome shotgun (WGS) entry which is preliminary data.</text>
</comment>
<dbReference type="EMBL" id="CAJQZP010000419">
    <property type="protein sequence ID" value="CAG4960598.1"/>
    <property type="molecule type" value="Genomic_DNA"/>
</dbReference>
<dbReference type="AlphaFoldDB" id="A0A8S3WII1"/>
<name>A0A8S3WII1_PARAO</name>
<protein>
    <submittedName>
        <fullName evidence="2">(apollo) hypothetical protein</fullName>
    </submittedName>
</protein>
<accession>A0A8S3WII1</accession>
<evidence type="ECO:0000313" key="3">
    <source>
        <dbReference type="Proteomes" id="UP000691718"/>
    </source>
</evidence>
<sequence>MPSKKRKYNARFPAGRIKKIMQTDEEVGKVAQAVPIIIYILFKLEFKELIQFLTMRSTRSCDCCLLLLYAFLFSF</sequence>
<reference evidence="2" key="1">
    <citation type="submission" date="2021-04" db="EMBL/GenBank/DDBJ databases">
        <authorList>
            <person name="Tunstrom K."/>
        </authorList>
    </citation>
    <scope>NUCLEOTIDE SEQUENCE</scope>
</reference>
<dbReference type="InterPro" id="IPR003958">
    <property type="entry name" value="CBFA_NFYB_domain"/>
</dbReference>
<dbReference type="OrthoDB" id="653904at2759"/>
<keyword evidence="3" id="KW-1185">Reference proteome</keyword>
<dbReference type="Pfam" id="PF00808">
    <property type="entry name" value="CBFD_NFYB_HMF"/>
    <property type="match status" value="1"/>
</dbReference>
<dbReference type="Proteomes" id="UP000691718">
    <property type="component" value="Unassembled WGS sequence"/>
</dbReference>
<gene>
    <name evidence="2" type="ORF">PAPOLLO_LOCUS6378</name>
</gene>
<evidence type="ECO:0000259" key="1">
    <source>
        <dbReference type="Pfam" id="PF00808"/>
    </source>
</evidence>
<proteinExistence type="predicted"/>